<feature type="region of interest" description="Disordered" evidence="1">
    <location>
        <begin position="48"/>
        <end position="70"/>
    </location>
</feature>
<evidence type="ECO:0000256" key="1">
    <source>
        <dbReference type="SAM" id="MobiDB-lite"/>
    </source>
</evidence>
<accession>A0A2A6C118</accession>
<accession>A0A8R1UKS1</accession>
<keyword evidence="3" id="KW-1185">Reference proteome</keyword>
<name>A0A2A6C118_PRIPA</name>
<sequence length="70" mass="8125">MNAIASLERKKLVLNMLMKKLDQRDSATVWTWLRTIFNKVQMDFADSRSPVESPLAESEGQREVAPSRRF</sequence>
<dbReference type="EnsemblMetazoa" id="PPA32416.1">
    <property type="protein sequence ID" value="PPA32416.1"/>
    <property type="gene ID" value="WBGene00205277"/>
</dbReference>
<evidence type="ECO:0000313" key="2">
    <source>
        <dbReference type="EnsemblMetazoa" id="PPA32416.1"/>
    </source>
</evidence>
<dbReference type="AlphaFoldDB" id="A0A2A6C118"/>
<proteinExistence type="predicted"/>
<organism evidence="2 3">
    <name type="scientific">Pristionchus pacificus</name>
    <name type="common">Parasitic nematode worm</name>
    <dbReference type="NCBI Taxonomy" id="54126"/>
    <lineage>
        <taxon>Eukaryota</taxon>
        <taxon>Metazoa</taxon>
        <taxon>Ecdysozoa</taxon>
        <taxon>Nematoda</taxon>
        <taxon>Chromadorea</taxon>
        <taxon>Rhabditida</taxon>
        <taxon>Rhabditina</taxon>
        <taxon>Diplogasteromorpha</taxon>
        <taxon>Diplogasteroidea</taxon>
        <taxon>Neodiplogasteridae</taxon>
        <taxon>Pristionchus</taxon>
    </lineage>
</organism>
<reference evidence="3" key="1">
    <citation type="journal article" date="2008" name="Nat. Genet.">
        <title>The Pristionchus pacificus genome provides a unique perspective on nematode lifestyle and parasitism.</title>
        <authorList>
            <person name="Dieterich C."/>
            <person name="Clifton S.W."/>
            <person name="Schuster L.N."/>
            <person name="Chinwalla A."/>
            <person name="Delehaunty K."/>
            <person name="Dinkelacker I."/>
            <person name="Fulton L."/>
            <person name="Fulton R."/>
            <person name="Godfrey J."/>
            <person name="Minx P."/>
            <person name="Mitreva M."/>
            <person name="Roeseler W."/>
            <person name="Tian H."/>
            <person name="Witte H."/>
            <person name="Yang S.P."/>
            <person name="Wilson R.K."/>
            <person name="Sommer R.J."/>
        </authorList>
    </citation>
    <scope>NUCLEOTIDE SEQUENCE [LARGE SCALE GENOMIC DNA]</scope>
    <source>
        <strain evidence="3">PS312</strain>
    </source>
</reference>
<gene>
    <name evidence="2" type="primary">WBGene00205277</name>
</gene>
<dbReference type="Proteomes" id="UP000005239">
    <property type="component" value="Unassembled WGS sequence"/>
</dbReference>
<reference evidence="2" key="2">
    <citation type="submission" date="2022-06" db="UniProtKB">
        <authorList>
            <consortium name="EnsemblMetazoa"/>
        </authorList>
    </citation>
    <scope>IDENTIFICATION</scope>
    <source>
        <strain evidence="2">PS312</strain>
    </source>
</reference>
<feature type="compositionally biased region" description="Basic and acidic residues" evidence="1">
    <location>
        <begin position="59"/>
        <end position="70"/>
    </location>
</feature>
<protein>
    <submittedName>
        <fullName evidence="2">Uncharacterized protein</fullName>
    </submittedName>
</protein>
<evidence type="ECO:0000313" key="3">
    <source>
        <dbReference type="Proteomes" id="UP000005239"/>
    </source>
</evidence>